<organism evidence="3">
    <name type="scientific">Gongylonema pulchrum</name>
    <dbReference type="NCBI Taxonomy" id="637853"/>
    <lineage>
        <taxon>Eukaryota</taxon>
        <taxon>Metazoa</taxon>
        <taxon>Ecdysozoa</taxon>
        <taxon>Nematoda</taxon>
        <taxon>Chromadorea</taxon>
        <taxon>Rhabditida</taxon>
        <taxon>Spirurina</taxon>
        <taxon>Spiruromorpha</taxon>
        <taxon>Spiruroidea</taxon>
        <taxon>Gongylonematidae</taxon>
        <taxon>Gongylonema</taxon>
    </lineage>
</organism>
<reference evidence="3" key="1">
    <citation type="submission" date="2016-06" db="UniProtKB">
        <authorList>
            <consortium name="WormBaseParasite"/>
        </authorList>
    </citation>
    <scope>IDENTIFICATION</scope>
</reference>
<dbReference type="Proteomes" id="UP000271098">
    <property type="component" value="Unassembled WGS sequence"/>
</dbReference>
<keyword evidence="2" id="KW-1185">Reference proteome</keyword>
<proteinExistence type="predicted"/>
<reference evidence="1 2" key="2">
    <citation type="submission" date="2018-11" db="EMBL/GenBank/DDBJ databases">
        <authorList>
            <consortium name="Pathogen Informatics"/>
        </authorList>
    </citation>
    <scope>NUCLEOTIDE SEQUENCE [LARGE SCALE GENOMIC DNA]</scope>
</reference>
<gene>
    <name evidence="1" type="ORF">GPUH_LOCUS6140</name>
</gene>
<accession>A0A183DBP8</accession>
<evidence type="ECO:0000313" key="2">
    <source>
        <dbReference type="Proteomes" id="UP000271098"/>
    </source>
</evidence>
<evidence type="ECO:0000313" key="3">
    <source>
        <dbReference type="WBParaSite" id="GPUH_0000614701-mRNA-1"/>
    </source>
</evidence>
<evidence type="ECO:0000313" key="1">
    <source>
        <dbReference type="EMBL" id="VDK53551.1"/>
    </source>
</evidence>
<name>A0A183DBP8_9BILA</name>
<dbReference type="AlphaFoldDB" id="A0A183DBP8"/>
<dbReference type="EMBL" id="UYRT01013961">
    <property type="protein sequence ID" value="VDK53551.1"/>
    <property type="molecule type" value="Genomic_DNA"/>
</dbReference>
<dbReference type="OrthoDB" id="5829106at2759"/>
<sequence>MIEVQGVLQFFAIWQDELDYPADVPTCTRLSYLEAFHLTIRPTPKEFVASKAATYQTLLCFTDSPSKPFRFRGTRDNRLLAHQDGSNEQFEIFLLVCFWTATAKKFKDFQIQAPFRSADMVSIFETL</sequence>
<dbReference type="WBParaSite" id="GPUH_0000614701-mRNA-1">
    <property type="protein sequence ID" value="GPUH_0000614701-mRNA-1"/>
    <property type="gene ID" value="GPUH_0000614701"/>
</dbReference>
<protein>
    <submittedName>
        <fullName evidence="1 3">Uncharacterized protein</fullName>
    </submittedName>
</protein>